<dbReference type="RefSeq" id="WP_013269485.1">
    <property type="nucleotide sequence ID" value="NC_014375.1"/>
</dbReference>
<feature type="domain" description="DUF2231" evidence="2">
    <location>
        <begin position="12"/>
        <end position="133"/>
    </location>
</feature>
<organism evidence="3 4">
    <name type="scientific">Brevundimonas subvibrioides (strain ATCC 15264 / DSM 4735 / LMG 14903 / NBRC 16000 / CB 81)</name>
    <name type="common">Caulobacter subvibrioides</name>
    <dbReference type="NCBI Taxonomy" id="633149"/>
    <lineage>
        <taxon>Bacteria</taxon>
        <taxon>Pseudomonadati</taxon>
        <taxon>Pseudomonadota</taxon>
        <taxon>Alphaproteobacteria</taxon>
        <taxon>Caulobacterales</taxon>
        <taxon>Caulobacteraceae</taxon>
        <taxon>Brevundimonas</taxon>
    </lineage>
</organism>
<proteinExistence type="predicted"/>
<evidence type="ECO:0000256" key="1">
    <source>
        <dbReference type="SAM" id="Phobius"/>
    </source>
</evidence>
<evidence type="ECO:0000313" key="4">
    <source>
        <dbReference type="Proteomes" id="UP000002696"/>
    </source>
</evidence>
<protein>
    <recommendedName>
        <fullName evidence="2">DUF2231 domain-containing protein</fullName>
    </recommendedName>
</protein>
<sequence length="144" mass="15533">MRFTPASGAGPNPLHAILLAFPVALFPAALLTDITYLRTEEMQWTNFSAWLIAGALVFNGLVLAWALVSLVLRFRTGEKLRSAIYAGLLAVLFLVGLINAFQHSRDAWSSVGGLGLTLSIFSTLLVLAAAIVAHTHVFSREVAR</sequence>
<evidence type="ECO:0000313" key="3">
    <source>
        <dbReference type="EMBL" id="ADL01384.1"/>
    </source>
</evidence>
<dbReference type="STRING" id="633149.Bresu_2074"/>
<dbReference type="HOGENOM" id="CLU_107155_4_0_5"/>
<accession>D9QIQ1</accession>
<dbReference type="Pfam" id="PF09990">
    <property type="entry name" value="DUF2231"/>
    <property type="match status" value="1"/>
</dbReference>
<dbReference type="AlphaFoldDB" id="D9QIQ1"/>
<reference evidence="4" key="1">
    <citation type="journal article" date="2011" name="J. Bacteriol.">
        <title>Genome sequences of eight morphologically diverse alphaproteobacteria.</title>
        <authorList>
            <consortium name="US DOE Joint Genome Institute"/>
            <person name="Brown P.J."/>
            <person name="Kysela D.T."/>
            <person name="Buechlein A."/>
            <person name="Hemmerich C."/>
            <person name="Brun Y.V."/>
        </authorList>
    </citation>
    <scope>NUCLEOTIDE SEQUENCE [LARGE SCALE GENOMIC DNA]</scope>
    <source>
        <strain evidence="4">ATCC 15264 / DSM 4735 / LMG 14903 / NBRC 16000 / CB 81</strain>
    </source>
</reference>
<name>D9QIQ1_BRESC</name>
<gene>
    <name evidence="3" type="ordered locus">Bresu_2074</name>
</gene>
<dbReference type="KEGG" id="bsb:Bresu_2074"/>
<dbReference type="BioCyc" id="BSUB633149:G1GM8-2071-MONOMER"/>
<dbReference type="InterPro" id="IPR019251">
    <property type="entry name" value="DUF2231_TM"/>
</dbReference>
<feature type="transmembrane region" description="Helical" evidence="1">
    <location>
        <begin position="114"/>
        <end position="138"/>
    </location>
</feature>
<dbReference type="EMBL" id="CP002102">
    <property type="protein sequence ID" value="ADL01384.1"/>
    <property type="molecule type" value="Genomic_DNA"/>
</dbReference>
<dbReference type="Proteomes" id="UP000002696">
    <property type="component" value="Chromosome"/>
</dbReference>
<dbReference type="InParanoid" id="D9QIQ1"/>
<keyword evidence="4" id="KW-1185">Reference proteome</keyword>
<keyword evidence="1" id="KW-1133">Transmembrane helix</keyword>
<keyword evidence="1" id="KW-0812">Transmembrane</keyword>
<feature type="transmembrane region" description="Helical" evidence="1">
    <location>
        <begin position="84"/>
        <end position="102"/>
    </location>
</feature>
<dbReference type="OrthoDB" id="2873672at2"/>
<evidence type="ECO:0000259" key="2">
    <source>
        <dbReference type="Pfam" id="PF09990"/>
    </source>
</evidence>
<dbReference type="eggNOG" id="COG4244">
    <property type="taxonomic scope" value="Bacteria"/>
</dbReference>
<keyword evidence="1" id="KW-0472">Membrane</keyword>
<feature type="transmembrane region" description="Helical" evidence="1">
    <location>
        <begin position="47"/>
        <end position="72"/>
    </location>
</feature>